<reference evidence="12" key="2">
    <citation type="submission" date="2025-08" db="UniProtKB">
        <authorList>
            <consortium name="Ensembl"/>
        </authorList>
    </citation>
    <scope>IDENTIFICATION</scope>
</reference>
<dbReference type="InterPro" id="IPR013312">
    <property type="entry name" value="GPR40-rel_orph"/>
</dbReference>
<keyword evidence="2" id="KW-1003">Cell membrane</keyword>
<evidence type="ECO:0000256" key="9">
    <source>
        <dbReference type="RuleBase" id="RU000688"/>
    </source>
</evidence>
<feature type="transmembrane region" description="Helical" evidence="10">
    <location>
        <begin position="27"/>
        <end position="51"/>
    </location>
</feature>
<dbReference type="CDD" id="cd15170">
    <property type="entry name" value="7tmA_FFAR2_FFAR3"/>
    <property type="match status" value="1"/>
</dbReference>
<evidence type="ECO:0000256" key="4">
    <source>
        <dbReference type="ARBA" id="ARBA00022989"/>
    </source>
</evidence>
<feature type="transmembrane region" description="Helical" evidence="10">
    <location>
        <begin position="236"/>
        <end position="255"/>
    </location>
</feature>
<dbReference type="PROSITE" id="PS50262">
    <property type="entry name" value="G_PROTEIN_RECEP_F1_2"/>
    <property type="match status" value="1"/>
</dbReference>
<dbReference type="PANTHER" id="PTHR45822">
    <property type="entry name" value="FREE FATTY ACID RECEPTOR 2-RELATED"/>
    <property type="match status" value="1"/>
</dbReference>
<evidence type="ECO:0000313" key="12">
    <source>
        <dbReference type="Ensembl" id="ENSPMRP00000011574.1"/>
    </source>
</evidence>
<keyword evidence="6 10" id="KW-0472">Membrane</keyword>
<dbReference type="SUPFAM" id="SSF81321">
    <property type="entry name" value="Family A G protein-coupled receptor-like"/>
    <property type="match status" value="1"/>
</dbReference>
<evidence type="ECO:0000256" key="1">
    <source>
        <dbReference type="ARBA" id="ARBA00004651"/>
    </source>
</evidence>
<feature type="transmembrane region" description="Helical" evidence="10">
    <location>
        <begin position="141"/>
        <end position="162"/>
    </location>
</feature>
<evidence type="ECO:0000256" key="10">
    <source>
        <dbReference type="SAM" id="Phobius"/>
    </source>
</evidence>
<dbReference type="GeneTree" id="ENSGT00990000203527"/>
<feature type="domain" description="G-protein coupled receptors family 1 profile" evidence="11">
    <location>
        <begin position="42"/>
        <end position="290"/>
    </location>
</feature>
<feature type="transmembrane region" description="Helical" evidence="10">
    <location>
        <begin position="275"/>
        <end position="292"/>
    </location>
</feature>
<dbReference type="PRINTS" id="PR01904">
    <property type="entry name" value="GPR40FAMILY"/>
</dbReference>
<dbReference type="GO" id="GO:0004930">
    <property type="term" value="F:G protein-coupled receptor activity"/>
    <property type="evidence" value="ECO:0007669"/>
    <property type="project" value="UniProtKB-KW"/>
</dbReference>
<comment type="subcellular location">
    <subcellularLocation>
        <location evidence="1">Cell membrane</location>
        <topology evidence="1">Multi-pass membrane protein</topology>
    </subcellularLocation>
</comment>
<protein>
    <recommendedName>
        <fullName evidence="11">G-protein coupled receptors family 1 profile domain-containing protein</fullName>
    </recommendedName>
</protein>
<keyword evidence="5 9" id="KW-0297">G-protein coupled receptor</keyword>
<dbReference type="AlphaFoldDB" id="A0A670IIT8"/>
<comment type="similarity">
    <text evidence="9">Belongs to the G-protein coupled receptor 1 family.</text>
</comment>
<keyword evidence="7 9" id="KW-0675">Receptor</keyword>
<dbReference type="PROSITE" id="PS00237">
    <property type="entry name" value="G_PROTEIN_RECEP_F1_1"/>
    <property type="match status" value="1"/>
</dbReference>
<feature type="transmembrane region" description="Helical" evidence="10">
    <location>
        <begin position="63"/>
        <end position="83"/>
    </location>
</feature>
<accession>A0A670IIT8</accession>
<keyword evidence="13" id="KW-1185">Reference proteome</keyword>
<evidence type="ECO:0000313" key="13">
    <source>
        <dbReference type="Proteomes" id="UP000472272"/>
    </source>
</evidence>
<evidence type="ECO:0000256" key="7">
    <source>
        <dbReference type="ARBA" id="ARBA00023170"/>
    </source>
</evidence>
<evidence type="ECO:0000256" key="8">
    <source>
        <dbReference type="ARBA" id="ARBA00023224"/>
    </source>
</evidence>
<dbReference type="GO" id="GO:0071398">
    <property type="term" value="P:cellular response to fatty acid"/>
    <property type="evidence" value="ECO:0007669"/>
    <property type="project" value="TreeGrafter"/>
</dbReference>
<keyword evidence="4 10" id="KW-1133">Transmembrane helix</keyword>
<dbReference type="PRINTS" id="PR00237">
    <property type="entry name" value="GPCRRHODOPSN"/>
</dbReference>
<dbReference type="Gene3D" id="1.20.1070.10">
    <property type="entry name" value="Rhodopsin 7-helix transmembrane proteins"/>
    <property type="match status" value="1"/>
</dbReference>
<keyword evidence="3 9" id="KW-0812">Transmembrane</keyword>
<dbReference type="InterPro" id="IPR000276">
    <property type="entry name" value="GPCR_Rhodpsn"/>
</dbReference>
<dbReference type="InterPro" id="IPR017452">
    <property type="entry name" value="GPCR_Rhodpsn_7TM"/>
</dbReference>
<evidence type="ECO:0000256" key="3">
    <source>
        <dbReference type="ARBA" id="ARBA00022692"/>
    </source>
</evidence>
<reference evidence="12 13" key="1">
    <citation type="journal article" date="2019" name="Proc. Natl. Acad. Sci. U.S.A.">
        <title>Regulatory changes in pterin and carotenoid genes underlie balanced color polymorphisms in the wall lizard.</title>
        <authorList>
            <person name="Andrade P."/>
            <person name="Pinho C."/>
            <person name="Perez I de Lanuza G."/>
            <person name="Afonso S."/>
            <person name="Brejcha J."/>
            <person name="Rubin C.J."/>
            <person name="Wallerman O."/>
            <person name="Pereira P."/>
            <person name="Sabatino S.J."/>
            <person name="Bellati A."/>
            <person name="Pellitteri-Rosa D."/>
            <person name="Bosakova Z."/>
            <person name="Bunikis I."/>
            <person name="Carretero M.A."/>
            <person name="Feiner N."/>
            <person name="Marsik P."/>
            <person name="Pauperio F."/>
            <person name="Salvi D."/>
            <person name="Soler L."/>
            <person name="While G.M."/>
            <person name="Uller T."/>
            <person name="Font E."/>
            <person name="Andersson L."/>
            <person name="Carneiro M."/>
        </authorList>
    </citation>
    <scope>NUCLEOTIDE SEQUENCE</scope>
</reference>
<keyword evidence="8 9" id="KW-0807">Transducer</keyword>
<dbReference type="OMA" id="LWICSFG"/>
<dbReference type="Proteomes" id="UP000472272">
    <property type="component" value="Chromosome 8"/>
</dbReference>
<feature type="transmembrane region" description="Helical" evidence="10">
    <location>
        <begin position="200"/>
        <end position="224"/>
    </location>
</feature>
<proteinExistence type="inferred from homology"/>
<evidence type="ECO:0000259" key="11">
    <source>
        <dbReference type="PROSITE" id="PS50262"/>
    </source>
</evidence>
<dbReference type="Ensembl" id="ENSPMRT00000012361.1">
    <property type="protein sequence ID" value="ENSPMRP00000011574.1"/>
    <property type="gene ID" value="ENSPMRG00000007753.1"/>
</dbReference>
<evidence type="ECO:0000256" key="5">
    <source>
        <dbReference type="ARBA" id="ARBA00023040"/>
    </source>
</evidence>
<evidence type="ECO:0000256" key="6">
    <source>
        <dbReference type="ARBA" id="ARBA00023136"/>
    </source>
</evidence>
<dbReference type="PANTHER" id="PTHR45822:SF8">
    <property type="entry name" value="FREE FATTY ACID RECEPTOR 3-RELATED"/>
    <property type="match status" value="1"/>
</dbReference>
<sequence length="343" mass="38395">MHPLVKTADQNPLWKGQLLSSGMPSGVYLSIYLLTILTGFPTNLLALYALIKKLKTKATPNCVLLLNLTVSDLCFLAFLPFKVAEAVAGQWPLPAPLCPLSGLFYFSTIYSSTLFLTAVSVERYLGVAYPIHYKLRRHSAYAAVASLGLWACSFAHCSIVYITEFQPYNNTEPDNGSHKNCYKNFTDVQLAILLPVRLELGIVLFLVPSLLTCFCYFGFMRIVISSPHIRRSKKQRAVGLVSATLAVFIVCFSPYNISHVVGFIQWEDPRWRDEALLLSTFNASLDPVIFYFSSSAVQRSCWGFLTRVERVCALPSVIRKVFYRESEKLGRAGPQEAVCCSRL</sequence>
<dbReference type="Pfam" id="PF00001">
    <property type="entry name" value="7tm_1"/>
    <property type="match status" value="1"/>
</dbReference>
<reference evidence="12" key="3">
    <citation type="submission" date="2025-09" db="UniProtKB">
        <authorList>
            <consortium name="Ensembl"/>
        </authorList>
    </citation>
    <scope>IDENTIFICATION</scope>
</reference>
<feature type="transmembrane region" description="Helical" evidence="10">
    <location>
        <begin position="103"/>
        <end position="121"/>
    </location>
</feature>
<evidence type="ECO:0000256" key="2">
    <source>
        <dbReference type="ARBA" id="ARBA00022475"/>
    </source>
</evidence>
<organism evidence="12 13">
    <name type="scientific">Podarcis muralis</name>
    <name type="common">Wall lizard</name>
    <name type="synonym">Lacerta muralis</name>
    <dbReference type="NCBI Taxonomy" id="64176"/>
    <lineage>
        <taxon>Eukaryota</taxon>
        <taxon>Metazoa</taxon>
        <taxon>Chordata</taxon>
        <taxon>Craniata</taxon>
        <taxon>Vertebrata</taxon>
        <taxon>Euteleostomi</taxon>
        <taxon>Lepidosauria</taxon>
        <taxon>Squamata</taxon>
        <taxon>Bifurcata</taxon>
        <taxon>Unidentata</taxon>
        <taxon>Episquamata</taxon>
        <taxon>Laterata</taxon>
        <taxon>Lacertibaenia</taxon>
        <taxon>Lacertidae</taxon>
        <taxon>Podarcis</taxon>
    </lineage>
</organism>
<dbReference type="GO" id="GO:0005886">
    <property type="term" value="C:plasma membrane"/>
    <property type="evidence" value="ECO:0007669"/>
    <property type="project" value="UniProtKB-SubCell"/>
</dbReference>
<name>A0A670IIT8_PODMU</name>